<reference evidence="1" key="1">
    <citation type="submission" date="2022-08" db="EMBL/GenBank/DDBJ databases">
        <authorList>
            <person name="Gutierrez-Valencia J."/>
        </authorList>
    </citation>
    <scope>NUCLEOTIDE SEQUENCE</scope>
</reference>
<dbReference type="EMBL" id="CAMGYJ010000002">
    <property type="protein sequence ID" value="CAI0380633.1"/>
    <property type="molecule type" value="Genomic_DNA"/>
</dbReference>
<dbReference type="Proteomes" id="UP001154282">
    <property type="component" value="Unassembled WGS sequence"/>
</dbReference>
<protein>
    <submittedName>
        <fullName evidence="1">Uncharacterized protein</fullName>
    </submittedName>
</protein>
<organism evidence="1 2">
    <name type="scientific">Linum tenue</name>
    <dbReference type="NCBI Taxonomy" id="586396"/>
    <lineage>
        <taxon>Eukaryota</taxon>
        <taxon>Viridiplantae</taxon>
        <taxon>Streptophyta</taxon>
        <taxon>Embryophyta</taxon>
        <taxon>Tracheophyta</taxon>
        <taxon>Spermatophyta</taxon>
        <taxon>Magnoliopsida</taxon>
        <taxon>eudicotyledons</taxon>
        <taxon>Gunneridae</taxon>
        <taxon>Pentapetalae</taxon>
        <taxon>rosids</taxon>
        <taxon>fabids</taxon>
        <taxon>Malpighiales</taxon>
        <taxon>Linaceae</taxon>
        <taxon>Linum</taxon>
    </lineage>
</organism>
<evidence type="ECO:0000313" key="1">
    <source>
        <dbReference type="EMBL" id="CAI0380633.1"/>
    </source>
</evidence>
<sequence length="50" mass="5610">MVVSLFVASRLMLFTENSQLVPSEAWDCGQCIHCYCRLSPPSFSFKPLAV</sequence>
<evidence type="ECO:0000313" key="2">
    <source>
        <dbReference type="Proteomes" id="UP001154282"/>
    </source>
</evidence>
<gene>
    <name evidence="1" type="ORF">LITE_LOCUS2757</name>
</gene>
<proteinExistence type="predicted"/>
<name>A0AAV0H7Y5_9ROSI</name>
<dbReference type="AlphaFoldDB" id="A0AAV0H7Y5"/>
<comment type="caution">
    <text evidence="1">The sequence shown here is derived from an EMBL/GenBank/DDBJ whole genome shotgun (WGS) entry which is preliminary data.</text>
</comment>
<keyword evidence="2" id="KW-1185">Reference proteome</keyword>
<accession>A0AAV0H7Y5</accession>